<organism evidence="7 8">
    <name type="scientific">Nakamurella multipartita (strain ATCC 700099 / DSM 44233 / CIP 104796 / JCM 9543 / NBRC 105858 / Y-104)</name>
    <name type="common">Microsphaera multipartita</name>
    <dbReference type="NCBI Taxonomy" id="479431"/>
    <lineage>
        <taxon>Bacteria</taxon>
        <taxon>Bacillati</taxon>
        <taxon>Actinomycetota</taxon>
        <taxon>Actinomycetes</taxon>
        <taxon>Nakamurellales</taxon>
        <taxon>Nakamurellaceae</taxon>
        <taxon>Nakamurella</taxon>
    </lineage>
</organism>
<keyword evidence="3 5" id="KW-1133">Transmembrane helix</keyword>
<gene>
    <name evidence="7" type="ordered locus">Namu_4261</name>
</gene>
<name>C8XJI9_NAKMY</name>
<dbReference type="CDD" id="cd17393">
    <property type="entry name" value="MFS_MosC_like"/>
    <property type="match status" value="1"/>
</dbReference>
<protein>
    <submittedName>
        <fullName evidence="7">Major facilitator superfamily MFS_1</fullName>
    </submittedName>
</protein>
<feature type="transmembrane region" description="Helical" evidence="5">
    <location>
        <begin position="233"/>
        <end position="251"/>
    </location>
</feature>
<evidence type="ECO:0000313" key="7">
    <source>
        <dbReference type="EMBL" id="ACV80550.1"/>
    </source>
</evidence>
<dbReference type="AlphaFoldDB" id="C8XJI9"/>
<evidence type="ECO:0000256" key="4">
    <source>
        <dbReference type="ARBA" id="ARBA00023136"/>
    </source>
</evidence>
<reference evidence="7 8" key="2">
    <citation type="journal article" date="2010" name="Stand. Genomic Sci.">
        <title>Complete genome sequence of Nakamurella multipartita type strain (Y-104).</title>
        <authorList>
            <person name="Tice H."/>
            <person name="Mayilraj S."/>
            <person name="Sims D."/>
            <person name="Lapidus A."/>
            <person name="Nolan M."/>
            <person name="Lucas S."/>
            <person name="Glavina Del Rio T."/>
            <person name="Copeland A."/>
            <person name="Cheng J.F."/>
            <person name="Meincke L."/>
            <person name="Bruce D."/>
            <person name="Goodwin L."/>
            <person name="Pitluck S."/>
            <person name="Ivanova N."/>
            <person name="Mavromatis K."/>
            <person name="Ovchinnikova G."/>
            <person name="Pati A."/>
            <person name="Chen A."/>
            <person name="Palaniappan K."/>
            <person name="Land M."/>
            <person name="Hauser L."/>
            <person name="Chang Y.J."/>
            <person name="Jeffries C.D."/>
            <person name="Detter J.C."/>
            <person name="Brettin T."/>
            <person name="Rohde M."/>
            <person name="Goker M."/>
            <person name="Bristow J."/>
            <person name="Eisen J.A."/>
            <person name="Markowitz V."/>
            <person name="Hugenholtz P."/>
            <person name="Kyrpides N.C."/>
            <person name="Klenk H.P."/>
            <person name="Chen F."/>
        </authorList>
    </citation>
    <scope>NUCLEOTIDE SEQUENCE [LARGE SCALE GENOMIC DNA]</scope>
    <source>
        <strain evidence="8">ATCC 700099 / DSM 44233 / CIP 104796 / JCM 9543 / NBRC 105858 / Y-104</strain>
    </source>
</reference>
<dbReference type="PANTHER" id="PTHR23514">
    <property type="entry name" value="BYPASS OF STOP CODON PROTEIN 6"/>
    <property type="match status" value="1"/>
</dbReference>
<dbReference type="GO" id="GO:0005886">
    <property type="term" value="C:plasma membrane"/>
    <property type="evidence" value="ECO:0007669"/>
    <property type="project" value="UniProtKB-SubCell"/>
</dbReference>
<feature type="transmembrane region" description="Helical" evidence="5">
    <location>
        <begin position="299"/>
        <end position="317"/>
    </location>
</feature>
<keyword evidence="8" id="KW-1185">Reference proteome</keyword>
<dbReference type="PROSITE" id="PS50850">
    <property type="entry name" value="MFS"/>
    <property type="match status" value="1"/>
</dbReference>
<feature type="transmembrane region" description="Helical" evidence="5">
    <location>
        <begin position="323"/>
        <end position="341"/>
    </location>
</feature>
<dbReference type="InterPro" id="IPR051788">
    <property type="entry name" value="MFS_Transporter"/>
</dbReference>
<keyword evidence="4 5" id="KW-0472">Membrane</keyword>
<dbReference type="eggNOG" id="COG0738">
    <property type="taxonomic scope" value="Bacteria"/>
</dbReference>
<feature type="transmembrane region" description="Helical" evidence="5">
    <location>
        <begin position="178"/>
        <end position="201"/>
    </location>
</feature>
<evidence type="ECO:0000256" key="3">
    <source>
        <dbReference type="ARBA" id="ARBA00022989"/>
    </source>
</evidence>
<evidence type="ECO:0000259" key="6">
    <source>
        <dbReference type="PROSITE" id="PS50850"/>
    </source>
</evidence>
<dbReference type="EMBL" id="CP001737">
    <property type="protein sequence ID" value="ACV80550.1"/>
    <property type="molecule type" value="Genomic_DNA"/>
</dbReference>
<dbReference type="InParanoid" id="C8XJI9"/>
<feature type="transmembrane region" description="Helical" evidence="5">
    <location>
        <begin position="353"/>
        <end position="371"/>
    </location>
</feature>
<dbReference type="HOGENOM" id="CLU_035309_0_0_11"/>
<dbReference type="InterPro" id="IPR036259">
    <property type="entry name" value="MFS_trans_sf"/>
</dbReference>
<evidence type="ECO:0000256" key="5">
    <source>
        <dbReference type="SAM" id="Phobius"/>
    </source>
</evidence>
<dbReference type="InterPro" id="IPR020846">
    <property type="entry name" value="MFS_dom"/>
</dbReference>
<dbReference type="RefSeq" id="WP_015749375.1">
    <property type="nucleotide sequence ID" value="NC_013235.1"/>
</dbReference>
<comment type="subcellular location">
    <subcellularLocation>
        <location evidence="1">Cell membrane</location>
        <topology evidence="1">Multi-pass membrane protein</topology>
    </subcellularLocation>
</comment>
<accession>C8XJI9</accession>
<proteinExistence type="predicted"/>
<feature type="transmembrane region" description="Helical" evidence="5">
    <location>
        <begin position="271"/>
        <end position="292"/>
    </location>
</feature>
<reference evidence="8" key="1">
    <citation type="submission" date="2009-09" db="EMBL/GenBank/DDBJ databases">
        <title>The complete genome of Nakamurella multipartita DSM 44233.</title>
        <authorList>
            <consortium name="US DOE Joint Genome Institute (JGI-PGF)"/>
            <person name="Lucas S."/>
            <person name="Copeland A."/>
            <person name="Lapidus A."/>
            <person name="Glavina del Rio T."/>
            <person name="Dalin E."/>
            <person name="Tice H."/>
            <person name="Bruce D."/>
            <person name="Goodwin L."/>
            <person name="Pitluck S."/>
            <person name="Kyrpides N."/>
            <person name="Mavromatis K."/>
            <person name="Ivanova N."/>
            <person name="Ovchinnikova G."/>
            <person name="Sims D."/>
            <person name="Meincke L."/>
            <person name="Brettin T."/>
            <person name="Detter J.C."/>
            <person name="Han C."/>
            <person name="Larimer F."/>
            <person name="Land M."/>
            <person name="Hauser L."/>
            <person name="Markowitz V."/>
            <person name="Cheng J.-F."/>
            <person name="Hugenholtz P."/>
            <person name="Woyke T."/>
            <person name="Wu D."/>
            <person name="Klenk H.-P."/>
            <person name="Eisen J.A."/>
        </authorList>
    </citation>
    <scope>NUCLEOTIDE SEQUENCE [LARGE SCALE GENOMIC DNA]</scope>
    <source>
        <strain evidence="8">ATCC 700099 / DSM 44233 / CIP 104796 / JCM 9543 / NBRC 105858 / Y-104</strain>
    </source>
</reference>
<feature type="transmembrane region" description="Helical" evidence="5">
    <location>
        <begin position="56"/>
        <end position="77"/>
    </location>
</feature>
<feature type="transmembrane region" description="Helical" evidence="5">
    <location>
        <begin position="383"/>
        <end position="401"/>
    </location>
</feature>
<evidence type="ECO:0000256" key="2">
    <source>
        <dbReference type="ARBA" id="ARBA00022692"/>
    </source>
</evidence>
<feature type="transmembrane region" description="Helical" evidence="5">
    <location>
        <begin position="27"/>
        <end position="44"/>
    </location>
</feature>
<dbReference type="OrthoDB" id="9809599at2"/>
<dbReference type="Pfam" id="PF07690">
    <property type="entry name" value="MFS_1"/>
    <property type="match status" value="1"/>
</dbReference>
<dbReference type="PANTHER" id="PTHR23514:SF13">
    <property type="entry name" value="INNER MEMBRANE PROTEIN YBJJ"/>
    <property type="match status" value="1"/>
</dbReference>
<dbReference type="InterPro" id="IPR011701">
    <property type="entry name" value="MFS"/>
</dbReference>
<sequence length="427" mass="43177">MSDPSAPAVAGAAPALTRQQVVAWRNALFVIFALCGVALASWVARTPAIRDAVGASTWQMGLIVFGLAGGSMVGLVLSSHILARFGPIATIRATMIVSAVGIVIAGIGGSLASIPVVTAGLVVFGLGTSTCDVSMNVDGAANERALGRTVMPIYHAMFSAGTIVGAAGGALAEHLGVPVVAHLSVVAGLMIGAVLVAVRFLQPDPALSAAQETDQAQEKGDWRSRLTVWRDRRTLLIGLIVLGMAFAEGSANDWLALAMVDGHGVDNATGALVFGIFVTAMTIGRVGGVLVLDRFGRVPVLRVSAVLAGVGLATMIFAPNPWLAAAGVVSWGLGSALGFPVGMSAAADDPKTAAARVSAVATIGYLAFLVGPPLVGFVGQQVGLLNALLIVLALIAVAGIVSPAAREPRRPAAVLARSEKGADRPAT</sequence>
<feature type="domain" description="Major facilitator superfamily (MFS) profile" evidence="6">
    <location>
        <begin position="21"/>
        <end position="410"/>
    </location>
</feature>
<evidence type="ECO:0000313" key="8">
    <source>
        <dbReference type="Proteomes" id="UP000002218"/>
    </source>
</evidence>
<dbReference type="Gene3D" id="1.20.1250.20">
    <property type="entry name" value="MFS general substrate transporter like domains"/>
    <property type="match status" value="2"/>
</dbReference>
<dbReference type="GO" id="GO:0022857">
    <property type="term" value="F:transmembrane transporter activity"/>
    <property type="evidence" value="ECO:0007669"/>
    <property type="project" value="InterPro"/>
</dbReference>
<dbReference type="Proteomes" id="UP000002218">
    <property type="component" value="Chromosome"/>
</dbReference>
<dbReference type="STRING" id="479431.Namu_4261"/>
<feature type="transmembrane region" description="Helical" evidence="5">
    <location>
        <begin position="89"/>
        <end position="108"/>
    </location>
</feature>
<keyword evidence="2 5" id="KW-0812">Transmembrane</keyword>
<evidence type="ECO:0000256" key="1">
    <source>
        <dbReference type="ARBA" id="ARBA00004651"/>
    </source>
</evidence>
<dbReference type="SUPFAM" id="SSF103473">
    <property type="entry name" value="MFS general substrate transporter"/>
    <property type="match status" value="1"/>
</dbReference>
<dbReference type="KEGG" id="nml:Namu_4261"/>